<reference evidence="1 2" key="1">
    <citation type="submission" date="2016-10" db="EMBL/GenBank/DDBJ databases">
        <authorList>
            <person name="de Groot N.N."/>
        </authorList>
    </citation>
    <scope>NUCLEOTIDE SEQUENCE [LARGE SCALE GENOMIC DNA]</scope>
    <source>
        <strain evidence="1 2">DSM 2784</strain>
    </source>
</reference>
<dbReference type="OrthoDB" id="1798539at2"/>
<dbReference type="STRING" id="1120920.SAMN03080599_01162"/>
<dbReference type="Proteomes" id="UP000199208">
    <property type="component" value="Unassembled WGS sequence"/>
</dbReference>
<evidence type="ECO:0008006" key="3">
    <source>
        <dbReference type="Google" id="ProtNLM"/>
    </source>
</evidence>
<gene>
    <name evidence="1" type="ORF">SAMN03080599_01162</name>
</gene>
<sequence length="96" mass="10594">MKLILSEEVLSFAASKGEKALTVDLFTAGNSCIPVSEPHVHFGPPKDPVHKYDVLEQDGLKIYIFKGADAKKGEIRIHVKRFLGMKSLEAEGLNML</sequence>
<dbReference type="InterPro" id="IPR049744">
    <property type="entry name" value="CC/Se_fam"/>
</dbReference>
<dbReference type="NCBIfam" id="NF041239">
    <property type="entry name" value="Moor_selen_rel"/>
    <property type="match status" value="1"/>
</dbReference>
<keyword evidence="2" id="KW-1185">Reference proteome</keyword>
<proteinExistence type="predicted"/>
<dbReference type="EMBL" id="FMWL01000004">
    <property type="protein sequence ID" value="SCZ78219.1"/>
    <property type="molecule type" value="Genomic_DNA"/>
</dbReference>
<dbReference type="RefSeq" id="WP_092589955.1">
    <property type="nucleotide sequence ID" value="NZ_FMWL01000004.1"/>
</dbReference>
<dbReference type="AlphaFoldDB" id="A0A1G5RY15"/>
<evidence type="ECO:0000313" key="2">
    <source>
        <dbReference type="Proteomes" id="UP000199208"/>
    </source>
</evidence>
<name>A0A1G5RY15_9FIRM</name>
<organism evidence="1 2">
    <name type="scientific">Acidaminobacter hydrogenoformans DSM 2784</name>
    <dbReference type="NCBI Taxonomy" id="1120920"/>
    <lineage>
        <taxon>Bacteria</taxon>
        <taxon>Bacillati</taxon>
        <taxon>Bacillota</taxon>
        <taxon>Clostridia</taxon>
        <taxon>Peptostreptococcales</taxon>
        <taxon>Acidaminobacteraceae</taxon>
        <taxon>Acidaminobacter</taxon>
    </lineage>
</organism>
<protein>
    <recommendedName>
        <fullName evidence="3">Fe-S cluster assembly iron-binding protein IscA</fullName>
    </recommendedName>
</protein>
<accession>A0A1G5RY15</accession>
<evidence type="ECO:0000313" key="1">
    <source>
        <dbReference type="EMBL" id="SCZ78219.1"/>
    </source>
</evidence>